<accession>A0A850QLU3</accession>
<evidence type="ECO:0000256" key="2">
    <source>
        <dbReference type="ARBA" id="ARBA00012962"/>
    </source>
</evidence>
<evidence type="ECO:0000256" key="3">
    <source>
        <dbReference type="ARBA" id="ARBA00022605"/>
    </source>
</evidence>
<feature type="binding site" evidence="8">
    <location>
        <begin position="157"/>
        <end position="162"/>
    </location>
    <ligand>
        <name>NADP(+)</name>
        <dbReference type="ChEBI" id="CHEBI:58349"/>
    </ligand>
</feature>
<dbReference type="PANTHER" id="PTHR21089:SF1">
    <property type="entry name" value="BIFUNCTIONAL 3-DEHYDROQUINATE DEHYDRATASE_SHIKIMATE DEHYDROGENASE, CHLOROPLASTIC"/>
    <property type="match status" value="1"/>
</dbReference>
<dbReference type="InterPro" id="IPR041121">
    <property type="entry name" value="SDH_C"/>
</dbReference>
<evidence type="ECO:0000256" key="8">
    <source>
        <dbReference type="HAMAP-Rule" id="MF_00222"/>
    </source>
</evidence>
<comment type="pathway">
    <text evidence="1 8">Metabolic intermediate biosynthesis; chorismate biosynthesis; chorismate from D-erythrose 4-phosphate and phosphoenolpyruvate: step 4/7.</text>
</comment>
<gene>
    <name evidence="8 12" type="primary">aroE</name>
    <name evidence="12" type="ORF">HV832_12010</name>
</gene>
<dbReference type="GO" id="GO:0050661">
    <property type="term" value="F:NADP binding"/>
    <property type="evidence" value="ECO:0007669"/>
    <property type="project" value="InterPro"/>
</dbReference>
<comment type="caution">
    <text evidence="8">Lacks conserved residue(s) required for the propagation of feature annotation.</text>
</comment>
<protein>
    <recommendedName>
        <fullName evidence="2 8">Shikimate dehydrogenase (NADP(+))</fullName>
        <shortName evidence="8">SDH</shortName>
        <ecNumber evidence="2 8">1.1.1.25</ecNumber>
    </recommendedName>
</protein>
<evidence type="ECO:0000256" key="6">
    <source>
        <dbReference type="ARBA" id="ARBA00023141"/>
    </source>
</evidence>
<dbReference type="AlphaFoldDB" id="A0A850QLU3"/>
<dbReference type="EMBL" id="JABXYJ010000006">
    <property type="protein sequence ID" value="NVO78555.1"/>
    <property type="molecule type" value="Genomic_DNA"/>
</dbReference>
<feature type="binding site" evidence="8">
    <location>
        <position position="93"/>
    </location>
    <ligand>
        <name>shikimate</name>
        <dbReference type="ChEBI" id="CHEBI:36208"/>
    </ligand>
</feature>
<dbReference type="InterPro" id="IPR022893">
    <property type="entry name" value="Shikimate_DH_fam"/>
</dbReference>
<feature type="domain" description="Shikimate dehydrogenase substrate binding N-terminal" evidence="10">
    <location>
        <begin position="13"/>
        <end position="95"/>
    </location>
</feature>
<evidence type="ECO:0000313" key="12">
    <source>
        <dbReference type="EMBL" id="NVO78555.1"/>
    </source>
</evidence>
<comment type="catalytic activity">
    <reaction evidence="7 8">
        <text>shikimate + NADP(+) = 3-dehydroshikimate + NADPH + H(+)</text>
        <dbReference type="Rhea" id="RHEA:17737"/>
        <dbReference type="ChEBI" id="CHEBI:15378"/>
        <dbReference type="ChEBI" id="CHEBI:16630"/>
        <dbReference type="ChEBI" id="CHEBI:36208"/>
        <dbReference type="ChEBI" id="CHEBI:57783"/>
        <dbReference type="ChEBI" id="CHEBI:58349"/>
        <dbReference type="EC" id="1.1.1.25"/>
    </reaction>
</comment>
<reference evidence="12 13" key="1">
    <citation type="submission" date="2020-06" db="EMBL/GenBank/DDBJ databases">
        <authorList>
            <person name="Qiu C."/>
            <person name="Liu Z."/>
        </authorList>
    </citation>
    <scope>NUCLEOTIDE SEQUENCE [LARGE SCALE GENOMIC DNA]</scope>
    <source>
        <strain evidence="12 13">EM 1</strain>
    </source>
</reference>
<dbReference type="Pfam" id="PF01488">
    <property type="entry name" value="Shikimate_DH"/>
    <property type="match status" value="1"/>
</dbReference>
<organism evidence="12 13">
    <name type="scientific">Undibacterium oligocarboniphilum</name>
    <dbReference type="NCBI Taxonomy" id="666702"/>
    <lineage>
        <taxon>Bacteria</taxon>
        <taxon>Pseudomonadati</taxon>
        <taxon>Pseudomonadota</taxon>
        <taxon>Betaproteobacteria</taxon>
        <taxon>Burkholderiales</taxon>
        <taxon>Oxalobacteraceae</taxon>
        <taxon>Undibacterium</taxon>
    </lineage>
</organism>
<comment type="similarity">
    <text evidence="8">Belongs to the shikimate dehydrogenase family.</text>
</comment>
<dbReference type="Gene3D" id="3.40.50.10860">
    <property type="entry name" value="Leucine Dehydrogenase, chain A, domain 1"/>
    <property type="match status" value="1"/>
</dbReference>
<feature type="binding site" evidence="8">
    <location>
        <position position="68"/>
    </location>
    <ligand>
        <name>shikimate</name>
        <dbReference type="ChEBI" id="CHEBI:36208"/>
    </ligand>
</feature>
<dbReference type="UniPathway" id="UPA00053">
    <property type="reaction ID" value="UER00087"/>
</dbReference>
<dbReference type="GO" id="GO:0019632">
    <property type="term" value="P:shikimate metabolic process"/>
    <property type="evidence" value="ECO:0007669"/>
    <property type="project" value="InterPro"/>
</dbReference>
<feature type="active site" description="Proton acceptor" evidence="8">
    <location>
        <position position="72"/>
    </location>
</feature>
<keyword evidence="3 8" id="KW-0028">Amino-acid biosynthesis</keyword>
<dbReference type="Gene3D" id="3.40.50.720">
    <property type="entry name" value="NAD(P)-binding Rossmann-like Domain"/>
    <property type="match status" value="1"/>
</dbReference>
<keyword evidence="5 8" id="KW-0560">Oxidoreductase</keyword>
<comment type="function">
    <text evidence="8">Involved in the biosynthesis of the chorismate, which leads to the biosynthesis of aromatic amino acids. Catalyzes the reversible NADPH linked reduction of 3-dehydroshikimate (DHSA) to yield shikimate (SA).</text>
</comment>
<proteinExistence type="inferred from homology"/>
<feature type="binding site" evidence="8">
    <location>
        <begin position="21"/>
        <end position="23"/>
    </location>
    <ligand>
        <name>shikimate</name>
        <dbReference type="ChEBI" id="CHEBI:36208"/>
    </ligand>
</feature>
<evidence type="ECO:0000256" key="1">
    <source>
        <dbReference type="ARBA" id="ARBA00004871"/>
    </source>
</evidence>
<evidence type="ECO:0000256" key="5">
    <source>
        <dbReference type="ARBA" id="ARBA00023002"/>
    </source>
</evidence>
<feature type="domain" description="Quinate/shikimate 5-dehydrogenase/glutamyl-tRNA reductase" evidence="9">
    <location>
        <begin position="122"/>
        <end position="205"/>
    </location>
</feature>
<dbReference type="NCBIfam" id="TIGR00507">
    <property type="entry name" value="aroE"/>
    <property type="match status" value="1"/>
</dbReference>
<feature type="binding site" evidence="8">
    <location>
        <position position="108"/>
    </location>
    <ligand>
        <name>shikimate</name>
        <dbReference type="ChEBI" id="CHEBI:36208"/>
    </ligand>
</feature>
<dbReference type="GO" id="GO:0005829">
    <property type="term" value="C:cytosol"/>
    <property type="evidence" value="ECO:0007669"/>
    <property type="project" value="TreeGrafter"/>
</dbReference>
<feature type="domain" description="SDH C-terminal" evidence="11">
    <location>
        <begin position="250"/>
        <end position="280"/>
    </location>
</feature>
<evidence type="ECO:0000259" key="9">
    <source>
        <dbReference type="Pfam" id="PF01488"/>
    </source>
</evidence>
<evidence type="ECO:0000256" key="7">
    <source>
        <dbReference type="ARBA" id="ARBA00049442"/>
    </source>
</evidence>
<comment type="subunit">
    <text evidence="8">Homodimer.</text>
</comment>
<sequence length="290" mass="30381">MNSATTEKDRYVVIGNPVTHSKSPAIHAAFAAQTGQQMDYQRLLAPLDGFAASVRAFRAQGGLGANVTVPFKLEACALATRLTPRAAAAGAVNTLQFSDTQILGDNTDGIGLVTDIVQNAGVALRGKRILLLGAGGAARGAVLPMLEQQPAMLVIANRTVSKAQELQQLASADAAAQAVRTVVTACRFEEIPGHFDVIINATSASLQDAVPMLPAGVMDGRTLAYDMMYGAQPTAFLRFAAQHGAQCRDGLGMLVEQAAEAFALWRGVRPDTAGVLQQLRAGLQSAAEQR</sequence>
<dbReference type="InterPro" id="IPR013708">
    <property type="entry name" value="Shikimate_DH-bd_N"/>
</dbReference>
<dbReference type="NCBIfam" id="NF001310">
    <property type="entry name" value="PRK00258.1-2"/>
    <property type="match status" value="1"/>
</dbReference>
<dbReference type="CDD" id="cd01065">
    <property type="entry name" value="NAD_bind_Shikimate_DH"/>
    <property type="match status" value="1"/>
</dbReference>
<feature type="binding site" evidence="8">
    <location>
        <position position="229"/>
    </location>
    <ligand>
        <name>shikimate</name>
        <dbReference type="ChEBI" id="CHEBI:36208"/>
    </ligand>
</feature>
<evidence type="ECO:0000259" key="10">
    <source>
        <dbReference type="Pfam" id="PF08501"/>
    </source>
</evidence>
<evidence type="ECO:0000256" key="4">
    <source>
        <dbReference type="ARBA" id="ARBA00022857"/>
    </source>
</evidence>
<name>A0A850QLU3_9BURK</name>
<feature type="binding site" evidence="8">
    <location>
        <position position="227"/>
    </location>
    <ligand>
        <name>NADP(+)</name>
        <dbReference type="ChEBI" id="CHEBI:58349"/>
    </ligand>
</feature>
<feature type="binding site" evidence="8">
    <location>
        <begin position="133"/>
        <end position="137"/>
    </location>
    <ligand>
        <name>NADP(+)</name>
        <dbReference type="ChEBI" id="CHEBI:58349"/>
    </ligand>
</feature>
<evidence type="ECO:0000259" key="11">
    <source>
        <dbReference type="Pfam" id="PF18317"/>
    </source>
</evidence>
<dbReference type="GO" id="GO:0008652">
    <property type="term" value="P:amino acid biosynthetic process"/>
    <property type="evidence" value="ECO:0007669"/>
    <property type="project" value="UniProtKB-KW"/>
</dbReference>
<dbReference type="Pfam" id="PF08501">
    <property type="entry name" value="Shikimate_dh_N"/>
    <property type="match status" value="1"/>
</dbReference>
<dbReference type="InterPro" id="IPR036291">
    <property type="entry name" value="NAD(P)-bd_dom_sf"/>
</dbReference>
<dbReference type="Proteomes" id="UP000588051">
    <property type="component" value="Unassembled WGS sequence"/>
</dbReference>
<dbReference type="InterPro" id="IPR011342">
    <property type="entry name" value="Shikimate_DH"/>
</dbReference>
<dbReference type="GO" id="GO:0009073">
    <property type="term" value="P:aromatic amino acid family biosynthetic process"/>
    <property type="evidence" value="ECO:0007669"/>
    <property type="project" value="UniProtKB-KW"/>
</dbReference>
<dbReference type="GO" id="GO:0009423">
    <property type="term" value="P:chorismate biosynthetic process"/>
    <property type="evidence" value="ECO:0007669"/>
    <property type="project" value="UniProtKB-UniRule"/>
</dbReference>
<dbReference type="HAMAP" id="MF_00222">
    <property type="entry name" value="Shikimate_DH_AroE"/>
    <property type="match status" value="1"/>
</dbReference>
<evidence type="ECO:0000313" key="13">
    <source>
        <dbReference type="Proteomes" id="UP000588051"/>
    </source>
</evidence>
<feature type="binding site" evidence="8">
    <location>
        <position position="250"/>
    </location>
    <ligand>
        <name>NADP(+)</name>
        <dbReference type="ChEBI" id="CHEBI:58349"/>
    </ligand>
</feature>
<feature type="binding site" evidence="8">
    <location>
        <position position="257"/>
    </location>
    <ligand>
        <name>shikimate</name>
        <dbReference type="ChEBI" id="CHEBI:36208"/>
    </ligand>
</feature>
<dbReference type="GO" id="GO:0004764">
    <property type="term" value="F:shikimate 3-dehydrogenase (NADP+) activity"/>
    <property type="evidence" value="ECO:0007669"/>
    <property type="project" value="UniProtKB-UniRule"/>
</dbReference>
<dbReference type="InterPro" id="IPR006151">
    <property type="entry name" value="Shikm_DH/Glu-tRNA_Rdtase"/>
</dbReference>
<dbReference type="SUPFAM" id="SSF53223">
    <property type="entry name" value="Aminoacid dehydrogenase-like, N-terminal domain"/>
    <property type="match status" value="1"/>
</dbReference>
<dbReference type="SUPFAM" id="SSF51735">
    <property type="entry name" value="NAD(P)-binding Rossmann-fold domains"/>
    <property type="match status" value="1"/>
</dbReference>
<keyword evidence="6 8" id="KW-0057">Aromatic amino acid biosynthesis</keyword>
<comment type="caution">
    <text evidence="12">The sequence shown here is derived from an EMBL/GenBank/DDBJ whole genome shotgun (WGS) entry which is preliminary data.</text>
</comment>
<dbReference type="PANTHER" id="PTHR21089">
    <property type="entry name" value="SHIKIMATE DEHYDROGENASE"/>
    <property type="match status" value="1"/>
</dbReference>
<dbReference type="InterPro" id="IPR046346">
    <property type="entry name" value="Aminoacid_DH-like_N_sf"/>
</dbReference>
<dbReference type="FunFam" id="3.40.50.10860:FF:000006">
    <property type="entry name" value="Shikimate dehydrogenase (NADP(+))"/>
    <property type="match status" value="1"/>
</dbReference>
<keyword evidence="13" id="KW-1185">Reference proteome</keyword>
<dbReference type="Pfam" id="PF18317">
    <property type="entry name" value="SDH_C"/>
    <property type="match status" value="1"/>
</dbReference>
<dbReference type="RefSeq" id="WP_176804085.1">
    <property type="nucleotide sequence ID" value="NZ_JABXYJ010000006.1"/>
</dbReference>
<dbReference type="EC" id="1.1.1.25" evidence="2 8"/>
<keyword evidence="4 8" id="KW-0521">NADP</keyword>